<name>A0A1C9W4L6_9GAMM</name>
<dbReference type="PANTHER" id="PTHR35802">
    <property type="entry name" value="PROTEASE SYNTHASE AND SPORULATION PROTEIN PAI 2"/>
    <property type="match status" value="1"/>
</dbReference>
<gene>
    <name evidence="1" type="primary">paiB</name>
    <name evidence="1" type="ORF">AUP74_00619</name>
</gene>
<dbReference type="KEGG" id="micc:AUP74_00619"/>
<organism evidence="1 2">
    <name type="scientific">Microbulbifer aggregans</name>
    <dbReference type="NCBI Taxonomy" id="1769779"/>
    <lineage>
        <taxon>Bacteria</taxon>
        <taxon>Pseudomonadati</taxon>
        <taxon>Pseudomonadota</taxon>
        <taxon>Gammaproteobacteria</taxon>
        <taxon>Cellvibrionales</taxon>
        <taxon>Microbulbiferaceae</taxon>
        <taxon>Microbulbifer</taxon>
    </lineage>
</organism>
<dbReference type="Pfam" id="PF04299">
    <property type="entry name" value="FMN_bind_2"/>
    <property type="match status" value="1"/>
</dbReference>
<sequence>MYIPTAFEITDQEEIYAFVEKHGFGQLISSVAGRLTSTHMPFLLSEERAILLGHLARSNPQCTDLHGQEVLVTLQGHHGYISPSWYEKPGVPTWNYQAVHIYGRALVFDCRERLKQVVDRLSQKYEGAIGQEWRGDYEELMLGAIMGVEINISEVQCTYKLSQNRSAEDRQGVISQLKELGSNELAEVMEKYNV</sequence>
<dbReference type="InterPro" id="IPR012349">
    <property type="entry name" value="Split_barrel_FMN-bd"/>
</dbReference>
<dbReference type="Proteomes" id="UP000095672">
    <property type="component" value="Chromosome"/>
</dbReference>
<proteinExistence type="predicted"/>
<dbReference type="EMBL" id="CP014143">
    <property type="protein sequence ID" value="AOS96089.1"/>
    <property type="molecule type" value="Genomic_DNA"/>
</dbReference>
<dbReference type="AlphaFoldDB" id="A0A1C9W4L6"/>
<dbReference type="InterPro" id="IPR007396">
    <property type="entry name" value="TR_PAI2-type"/>
</dbReference>
<dbReference type="OrthoDB" id="9794948at2"/>
<dbReference type="SUPFAM" id="SSF50475">
    <property type="entry name" value="FMN-binding split barrel"/>
    <property type="match status" value="1"/>
</dbReference>
<dbReference type="GO" id="GO:0008233">
    <property type="term" value="F:peptidase activity"/>
    <property type="evidence" value="ECO:0007669"/>
    <property type="project" value="UniProtKB-KW"/>
</dbReference>
<dbReference type="Gene3D" id="2.30.110.10">
    <property type="entry name" value="Electron Transport, Fmn-binding Protein, Chain A"/>
    <property type="match status" value="1"/>
</dbReference>
<keyword evidence="1" id="KW-0378">Hydrolase</keyword>
<evidence type="ECO:0000313" key="2">
    <source>
        <dbReference type="Proteomes" id="UP000095672"/>
    </source>
</evidence>
<dbReference type="GO" id="GO:0006508">
    <property type="term" value="P:proteolysis"/>
    <property type="evidence" value="ECO:0007669"/>
    <property type="project" value="UniProtKB-KW"/>
</dbReference>
<accession>A0A1C9W4L6</accession>
<dbReference type="PANTHER" id="PTHR35802:SF1">
    <property type="entry name" value="PROTEASE SYNTHASE AND SPORULATION PROTEIN PAI 2"/>
    <property type="match status" value="1"/>
</dbReference>
<reference evidence="2" key="1">
    <citation type="submission" date="2016-01" db="EMBL/GenBank/DDBJ databases">
        <title>Complete genome sequence of Microbulbifer sp. CCB-MM1, a halophile isolated from Matang Mangrove Forest, Perak.</title>
        <authorList>
            <person name="Moh T.H."/>
            <person name="Dinesh B."/>
            <person name="Lau N.-S."/>
            <person name="Go F."/>
            <person name="Alexander Chong S.-C."/>
        </authorList>
    </citation>
    <scope>NUCLEOTIDE SEQUENCE [LARGE SCALE GENOMIC DNA]</scope>
    <source>
        <strain evidence="2">CCB-MM1</strain>
    </source>
</reference>
<dbReference type="RefSeq" id="WP_069946269.1">
    <property type="nucleotide sequence ID" value="NZ_CP014143.1"/>
</dbReference>
<dbReference type="STRING" id="1769779.AUP74_00619"/>
<keyword evidence="2" id="KW-1185">Reference proteome</keyword>
<evidence type="ECO:0000313" key="1">
    <source>
        <dbReference type="EMBL" id="AOS96089.1"/>
    </source>
</evidence>
<dbReference type="PIRSF" id="PIRSF010372">
    <property type="entry name" value="PaiB"/>
    <property type="match status" value="1"/>
</dbReference>
<protein>
    <submittedName>
        <fullName evidence="1">Protease synthase and sporulation protein PAI 2</fullName>
    </submittedName>
</protein>
<keyword evidence="1" id="KW-0645">Protease</keyword>